<dbReference type="OrthoDB" id="9810297at2"/>
<evidence type="ECO:0000256" key="3">
    <source>
        <dbReference type="ARBA" id="ARBA00022691"/>
    </source>
</evidence>
<dbReference type="GO" id="GO:0009383">
    <property type="term" value="F:rRNA (cytosine-C5-)-methyltransferase activity"/>
    <property type="evidence" value="ECO:0007669"/>
    <property type="project" value="TreeGrafter"/>
</dbReference>
<name>B8CJH4_SHEPW</name>
<dbReference type="InterPro" id="IPR049560">
    <property type="entry name" value="MeTrfase_RsmB-F_NOP2_cat"/>
</dbReference>
<accession>B8CJH4</accession>
<evidence type="ECO:0000256" key="2">
    <source>
        <dbReference type="ARBA" id="ARBA00022679"/>
    </source>
</evidence>
<sequence>MVESSTSSANVFQAQSSAQKRALSYSNTIHQLFNSVFEQEMPADRIVGEYFRANKKHGSKDRRVIRESLFALFRWWGWLKKVHTSTEQDESWFAALAMVAELEQHNWDQFSEAWREFANQSNQYSIVSSTKTMPTVVDKCQYVQQSFTDIEFNPRDLLPIWFWDITDINAIDELALIEAMSSRPPIWGRAQKCTAQQLCAQLQSESIDASTSEFFSDTVNLGHKSINLNGIKAYLNGQLEIQDLGSQVIGQICAPLSDDNWWDTCSGAGGKSLQLRSLMLTQDDKGLGSITASDIRRKPLAELAKRAKRAGFKGISTSPWKDESLPVAAESFDGVLVDAPCSCTGTWRRNPDMRWLDDVSVVNDKQALQLDILSRSAKAVKLDGQLVYATCSLSPVENEQVVKQFLCLHPHFTLQQLSHPFTGRAATMLTVWPQDADTDGMFVAKMRRVS</sequence>
<keyword evidence="2 5" id="KW-0808">Transferase</keyword>
<evidence type="ECO:0000256" key="1">
    <source>
        <dbReference type="ARBA" id="ARBA00022603"/>
    </source>
</evidence>
<comment type="caution">
    <text evidence="5">Lacks conserved residue(s) required for the propagation of feature annotation.</text>
</comment>
<dbReference type="KEGG" id="swp:swp_1280"/>
<evidence type="ECO:0000256" key="4">
    <source>
        <dbReference type="ARBA" id="ARBA00022884"/>
    </source>
</evidence>
<keyword evidence="1 5" id="KW-0489">Methyltransferase</keyword>
<feature type="binding site" evidence="5">
    <location>
        <position position="294"/>
    </location>
    <ligand>
        <name>S-adenosyl-L-methionine</name>
        <dbReference type="ChEBI" id="CHEBI:59789"/>
    </ligand>
</feature>
<dbReference type="PANTHER" id="PTHR22807:SF61">
    <property type="entry name" value="NOL1_NOP2_SUN FAMILY PROTEIN _ ANTITERMINATION NUSB DOMAIN-CONTAINING PROTEIN"/>
    <property type="match status" value="1"/>
</dbReference>
<proteinExistence type="inferred from homology"/>
<feature type="binding site" evidence="5">
    <location>
        <position position="338"/>
    </location>
    <ligand>
        <name>S-adenosyl-L-methionine</name>
        <dbReference type="ChEBI" id="CHEBI:59789"/>
    </ligand>
</feature>
<reference evidence="7 8" key="1">
    <citation type="journal article" date="2008" name="PLoS ONE">
        <title>Environmental adaptation: genomic analysis of the piezotolerant and psychrotolerant deep-sea iron reducing bacterium Shewanella piezotolerans WP3.</title>
        <authorList>
            <person name="Wang F."/>
            <person name="Wang J."/>
            <person name="Jian H."/>
            <person name="Zhang B."/>
            <person name="Li S."/>
            <person name="Wang F."/>
            <person name="Zeng X."/>
            <person name="Gao L."/>
            <person name="Bartlett D.H."/>
            <person name="Yu J."/>
            <person name="Hu S."/>
            <person name="Xiao X."/>
        </authorList>
    </citation>
    <scope>NUCLEOTIDE SEQUENCE [LARGE SCALE GENOMIC DNA]</scope>
    <source>
        <strain evidence="8">WP3 / JCM 13877</strain>
    </source>
</reference>
<dbReference type="STRING" id="225849.swp_1280"/>
<dbReference type="RefSeq" id="WP_020911449.1">
    <property type="nucleotide sequence ID" value="NC_011566.1"/>
</dbReference>
<organism evidence="7 8">
    <name type="scientific">Shewanella piezotolerans (strain WP3 / JCM 13877)</name>
    <dbReference type="NCBI Taxonomy" id="225849"/>
    <lineage>
        <taxon>Bacteria</taxon>
        <taxon>Pseudomonadati</taxon>
        <taxon>Pseudomonadota</taxon>
        <taxon>Gammaproteobacteria</taxon>
        <taxon>Alteromonadales</taxon>
        <taxon>Shewanellaceae</taxon>
        <taxon>Shewanella</taxon>
    </lineage>
</organism>
<dbReference type="InterPro" id="IPR029063">
    <property type="entry name" value="SAM-dependent_MTases_sf"/>
</dbReference>
<protein>
    <submittedName>
        <fullName evidence="7">Fmu (Sun)/eukaryotic nucleolar NOL1/Nop2p</fullName>
    </submittedName>
</protein>
<gene>
    <name evidence="7" type="ordered locus">swp_1280</name>
</gene>
<dbReference type="Pfam" id="PF01189">
    <property type="entry name" value="Methyltr_RsmB-F"/>
    <property type="match status" value="1"/>
</dbReference>
<dbReference type="PANTHER" id="PTHR22807">
    <property type="entry name" value="NOP2 YEAST -RELATED NOL1/NOP2/FMU SUN DOMAIN-CONTAINING"/>
    <property type="match status" value="1"/>
</dbReference>
<dbReference type="Gene3D" id="3.40.50.150">
    <property type="entry name" value="Vaccinia Virus protein VP39"/>
    <property type="match status" value="1"/>
</dbReference>
<dbReference type="EMBL" id="CP000472">
    <property type="protein sequence ID" value="ACJ28071.1"/>
    <property type="molecule type" value="Genomic_DNA"/>
</dbReference>
<dbReference type="InterPro" id="IPR001678">
    <property type="entry name" value="MeTrfase_RsmB-F_NOP2_dom"/>
</dbReference>
<keyword evidence="3 5" id="KW-0949">S-adenosyl-L-methionine</keyword>
<dbReference type="eggNOG" id="COG0144">
    <property type="taxonomic scope" value="Bacteria"/>
</dbReference>
<dbReference type="HOGENOM" id="CLU_005316_0_2_6"/>
<dbReference type="Proteomes" id="UP000000753">
    <property type="component" value="Chromosome"/>
</dbReference>
<dbReference type="PROSITE" id="PS51686">
    <property type="entry name" value="SAM_MT_RSMB_NOP"/>
    <property type="match status" value="1"/>
</dbReference>
<evidence type="ECO:0000313" key="7">
    <source>
        <dbReference type="EMBL" id="ACJ28071.1"/>
    </source>
</evidence>
<dbReference type="AlphaFoldDB" id="B8CJH4"/>
<keyword evidence="4 5" id="KW-0694">RNA-binding</keyword>
<evidence type="ECO:0000313" key="8">
    <source>
        <dbReference type="Proteomes" id="UP000000753"/>
    </source>
</evidence>
<evidence type="ECO:0000259" key="6">
    <source>
        <dbReference type="PROSITE" id="PS51686"/>
    </source>
</evidence>
<dbReference type="SUPFAM" id="SSF53335">
    <property type="entry name" value="S-adenosyl-L-methionine-dependent methyltransferases"/>
    <property type="match status" value="1"/>
</dbReference>
<keyword evidence="8" id="KW-1185">Reference proteome</keyword>
<dbReference type="InterPro" id="IPR023267">
    <property type="entry name" value="RCMT"/>
</dbReference>
<dbReference type="GO" id="GO:0005829">
    <property type="term" value="C:cytosol"/>
    <property type="evidence" value="ECO:0007669"/>
    <property type="project" value="TreeGrafter"/>
</dbReference>
<dbReference type="GO" id="GO:0003723">
    <property type="term" value="F:RNA binding"/>
    <property type="evidence" value="ECO:0007669"/>
    <property type="project" value="UniProtKB-UniRule"/>
</dbReference>
<dbReference type="PRINTS" id="PR02008">
    <property type="entry name" value="RCMTFAMILY"/>
</dbReference>
<feature type="domain" description="SAM-dependent MTase RsmB/NOP-type" evidence="6">
    <location>
        <begin position="174"/>
        <end position="449"/>
    </location>
</feature>
<evidence type="ECO:0000256" key="5">
    <source>
        <dbReference type="PROSITE-ProRule" id="PRU01023"/>
    </source>
</evidence>
<comment type="similarity">
    <text evidence="5">Belongs to the class I-like SAM-binding methyltransferase superfamily. RsmB/NOP family.</text>
</comment>
<dbReference type="GO" id="GO:0070475">
    <property type="term" value="P:rRNA base methylation"/>
    <property type="evidence" value="ECO:0007669"/>
    <property type="project" value="TreeGrafter"/>
</dbReference>
<feature type="active site" description="Nucleophile" evidence="5">
    <location>
        <position position="391"/>
    </location>
</feature>